<evidence type="ECO:0000256" key="1">
    <source>
        <dbReference type="SAM" id="Phobius"/>
    </source>
</evidence>
<feature type="transmembrane region" description="Helical" evidence="1">
    <location>
        <begin position="108"/>
        <end position="132"/>
    </location>
</feature>
<sequence length="215" mass="22927">MPPFMRARPTLFGTLALGLVVLFVLPSSLPPATRCLIAWCVATALFVVAVSWRMTGLSRTELERNAADFDSGAVVILVLAGLAAAASFVAVVVELAGMQSVPPAVRGLHLGLTLATVVCSWFFVQAMFAIHYTHAYYAPGHKAKPSLDFGGPGDPDYWDFVYFTVSIGATSQTSDTAVRSRLMRRIVTAHAIFAFFFNTTVLALAVNIAAGLLGT</sequence>
<name>A0ABU0JN87_9HYPH</name>
<keyword evidence="1" id="KW-1133">Transmembrane helix</keyword>
<dbReference type="RefSeq" id="WP_307285865.1">
    <property type="nucleotide sequence ID" value="NZ_JAUSVX010000030.1"/>
</dbReference>
<protein>
    <submittedName>
        <fullName evidence="2">Membrane protein</fullName>
    </submittedName>
</protein>
<comment type="caution">
    <text evidence="2">The sequence shown here is derived from an EMBL/GenBank/DDBJ whole genome shotgun (WGS) entry which is preliminary data.</text>
</comment>
<keyword evidence="1" id="KW-0812">Transmembrane</keyword>
<dbReference type="EMBL" id="JAUSVX010000030">
    <property type="protein sequence ID" value="MDQ0475110.1"/>
    <property type="molecule type" value="Genomic_DNA"/>
</dbReference>
<accession>A0ABU0JN87</accession>
<keyword evidence="1" id="KW-0472">Membrane</keyword>
<proteinExistence type="predicted"/>
<gene>
    <name evidence="2" type="ORF">QO011_008152</name>
</gene>
<dbReference type="Proteomes" id="UP001242480">
    <property type="component" value="Unassembled WGS sequence"/>
</dbReference>
<evidence type="ECO:0000313" key="2">
    <source>
        <dbReference type="EMBL" id="MDQ0475110.1"/>
    </source>
</evidence>
<organism evidence="2 3">
    <name type="scientific">Labrys wisconsinensis</name>
    <dbReference type="NCBI Taxonomy" id="425677"/>
    <lineage>
        <taxon>Bacteria</taxon>
        <taxon>Pseudomonadati</taxon>
        <taxon>Pseudomonadota</taxon>
        <taxon>Alphaproteobacteria</taxon>
        <taxon>Hyphomicrobiales</taxon>
        <taxon>Xanthobacteraceae</taxon>
        <taxon>Labrys</taxon>
    </lineage>
</organism>
<evidence type="ECO:0000313" key="3">
    <source>
        <dbReference type="Proteomes" id="UP001242480"/>
    </source>
</evidence>
<dbReference type="Pfam" id="PF07077">
    <property type="entry name" value="DUF1345"/>
    <property type="match status" value="1"/>
</dbReference>
<feature type="transmembrane region" description="Helical" evidence="1">
    <location>
        <begin position="73"/>
        <end position="96"/>
    </location>
</feature>
<feature type="transmembrane region" description="Helical" evidence="1">
    <location>
        <begin position="189"/>
        <end position="213"/>
    </location>
</feature>
<keyword evidence="3" id="KW-1185">Reference proteome</keyword>
<reference evidence="2 3" key="1">
    <citation type="submission" date="2023-07" db="EMBL/GenBank/DDBJ databases">
        <title>Genomic Encyclopedia of Type Strains, Phase IV (KMG-IV): sequencing the most valuable type-strain genomes for metagenomic binning, comparative biology and taxonomic classification.</title>
        <authorList>
            <person name="Goeker M."/>
        </authorList>
    </citation>
    <scope>NUCLEOTIDE SEQUENCE [LARGE SCALE GENOMIC DNA]</scope>
    <source>
        <strain evidence="2 3">DSM 19619</strain>
    </source>
</reference>
<dbReference type="InterPro" id="IPR009781">
    <property type="entry name" value="DUF1345"/>
</dbReference>
<feature type="transmembrane region" description="Helical" evidence="1">
    <location>
        <begin position="36"/>
        <end position="52"/>
    </location>
</feature>